<accession>A0A507E6R9</accession>
<dbReference type="GO" id="GO:0009272">
    <property type="term" value="P:fungal-type cell wall biogenesis"/>
    <property type="evidence" value="ECO:0007669"/>
    <property type="project" value="TreeGrafter"/>
</dbReference>
<comment type="caution">
    <text evidence="10">The sequence shown here is derived from an EMBL/GenBank/DDBJ whole genome shotgun (WGS) entry which is preliminary data.</text>
</comment>
<dbReference type="AlphaFoldDB" id="A0A507E6R9"/>
<dbReference type="Gene3D" id="1.50.10.20">
    <property type="match status" value="1"/>
</dbReference>
<feature type="chain" id="PRO_5021357466" description="Mannan endo-1,6-alpha-mannosidase" evidence="9">
    <location>
        <begin position="17"/>
        <end position="456"/>
    </location>
</feature>
<reference evidence="10 11" key="1">
    <citation type="journal article" date="2019" name="Sci. Rep.">
        <title>Comparative genomics of chytrid fungi reveal insights into the obligate biotrophic and pathogenic lifestyle of Synchytrium endobioticum.</title>
        <authorList>
            <person name="van de Vossenberg B.T.L.H."/>
            <person name="Warris S."/>
            <person name="Nguyen H.D.T."/>
            <person name="van Gent-Pelzer M.P.E."/>
            <person name="Joly D.L."/>
            <person name="van de Geest H.C."/>
            <person name="Bonants P.J.M."/>
            <person name="Smith D.S."/>
            <person name="Levesque C.A."/>
            <person name="van der Lee T.A.J."/>
        </authorList>
    </citation>
    <scope>NUCLEOTIDE SEQUENCE [LARGE SCALE GENOMIC DNA]</scope>
    <source>
        <strain evidence="10 11">CBS 675.73</strain>
    </source>
</reference>
<keyword evidence="4 9" id="KW-0732">Signal</keyword>
<sequence>MHSVLLLIPLSGTCLAQQLDLTNKDAVLKAAKAAVWPLRMFFDDNTHSNGAWVEQWDDGSWNVQWHESGEYWSLFYEYMLHSGDASYLDWVDKNMQLSAGSHADFLDGMNPFLETAGRWNDDIGWWGIATMAATEAFGKSAIVAKNNLQQDFNPTYFDLTNNTFEEIWMGWNTTFCNGGIWWSRSRTVGTDAQKFYKSTITNVEEMELGARLFALTGVAVYKERVDEIYAWLKSSGLLAADFTLYDGLDSRDCSINRAVYSYHAGCLLAALSFMYQSTKNTAYINDAHKLLDAIKRQLIDSNSILSIEPSCAGTTCQKSPHGYSWAVYRGLGNLFAYSPDAAVKSSVSSIIRASAAKNFVGCDSNWYCIRNMPVGTGFTLQNGTNVRDQFETVAILNALSVVNGGAAAVAAPGATQGVSNNKGSGAAVASQTGSSKSAAFKFNAAFVLQVVVYLLV</sequence>
<dbReference type="Pfam" id="PF03663">
    <property type="entry name" value="Glyco_hydro_76"/>
    <property type="match status" value="1"/>
</dbReference>
<evidence type="ECO:0000313" key="11">
    <source>
        <dbReference type="Proteomes" id="UP000320333"/>
    </source>
</evidence>
<evidence type="ECO:0000256" key="9">
    <source>
        <dbReference type="SAM" id="SignalP"/>
    </source>
</evidence>
<keyword evidence="11" id="KW-1185">Reference proteome</keyword>
<comment type="similarity">
    <text evidence="2 8">Belongs to the glycosyl hydrolase 76 family.</text>
</comment>
<evidence type="ECO:0000256" key="1">
    <source>
        <dbReference type="ARBA" id="ARBA00001452"/>
    </source>
</evidence>
<keyword evidence="7 8" id="KW-0326">Glycosidase</keyword>
<protein>
    <recommendedName>
        <fullName evidence="3 8">Mannan endo-1,6-alpha-mannosidase</fullName>
        <ecNumber evidence="3 8">3.2.1.101</ecNumber>
    </recommendedName>
</protein>
<dbReference type="GO" id="GO:0008496">
    <property type="term" value="F:mannan endo-1,6-alpha-mannosidase activity"/>
    <property type="evidence" value="ECO:0007669"/>
    <property type="project" value="UniProtKB-UniRule"/>
</dbReference>
<dbReference type="SUPFAM" id="SSF48208">
    <property type="entry name" value="Six-hairpin glycosidases"/>
    <property type="match status" value="1"/>
</dbReference>
<dbReference type="GO" id="GO:0016052">
    <property type="term" value="P:carbohydrate catabolic process"/>
    <property type="evidence" value="ECO:0007669"/>
    <property type="project" value="InterPro"/>
</dbReference>
<gene>
    <name evidence="10" type="ORF">CcCBS67573_g09130</name>
</gene>
<evidence type="ECO:0000256" key="3">
    <source>
        <dbReference type="ARBA" id="ARBA00012350"/>
    </source>
</evidence>
<evidence type="ECO:0000256" key="5">
    <source>
        <dbReference type="ARBA" id="ARBA00022801"/>
    </source>
</evidence>
<evidence type="ECO:0000256" key="4">
    <source>
        <dbReference type="ARBA" id="ARBA00022729"/>
    </source>
</evidence>
<comment type="catalytic activity">
    <reaction evidence="1 8">
        <text>Random hydrolysis of (1-&gt;6)-alpha-D-mannosidic linkages in unbranched (1-&gt;6)-mannans.</text>
        <dbReference type="EC" id="3.2.1.101"/>
    </reaction>
</comment>
<dbReference type="InterPro" id="IPR005198">
    <property type="entry name" value="Glyco_hydro_76"/>
</dbReference>
<dbReference type="OrthoDB" id="9984024at2759"/>
<evidence type="ECO:0000256" key="2">
    <source>
        <dbReference type="ARBA" id="ARBA00009699"/>
    </source>
</evidence>
<dbReference type="InterPro" id="IPR014480">
    <property type="entry name" value="Mannan-1_6-alpha_mannosidase"/>
</dbReference>
<feature type="signal peptide" evidence="9">
    <location>
        <begin position="1"/>
        <end position="16"/>
    </location>
</feature>
<dbReference type="STRING" id="246404.A0A507E6R9"/>
<dbReference type="EC" id="3.2.1.101" evidence="3 8"/>
<dbReference type="Proteomes" id="UP000320333">
    <property type="component" value="Unassembled WGS sequence"/>
</dbReference>
<proteinExistence type="inferred from homology"/>
<evidence type="ECO:0000256" key="8">
    <source>
        <dbReference type="PIRNR" id="PIRNR016302"/>
    </source>
</evidence>
<keyword evidence="5 8" id="KW-0378">Hydrolase</keyword>
<dbReference type="PANTHER" id="PTHR12145:SF36">
    <property type="entry name" value="MANNAN ENDO-1,6-ALPHA-MANNOSIDASE DCW1"/>
    <property type="match status" value="1"/>
</dbReference>
<keyword evidence="6" id="KW-0325">Glycoprotein</keyword>
<evidence type="ECO:0000256" key="7">
    <source>
        <dbReference type="ARBA" id="ARBA00023295"/>
    </source>
</evidence>
<evidence type="ECO:0000313" key="10">
    <source>
        <dbReference type="EMBL" id="TPX58818.1"/>
    </source>
</evidence>
<dbReference type="InterPro" id="IPR008928">
    <property type="entry name" value="6-hairpin_glycosidase_sf"/>
</dbReference>
<dbReference type="PANTHER" id="PTHR12145">
    <property type="entry name" value="MANNAN ENDO-1,6-ALPHA-MANNOSIDASE DCW1"/>
    <property type="match status" value="1"/>
</dbReference>
<organism evidence="10 11">
    <name type="scientific">Chytriomyces confervae</name>
    <dbReference type="NCBI Taxonomy" id="246404"/>
    <lineage>
        <taxon>Eukaryota</taxon>
        <taxon>Fungi</taxon>
        <taxon>Fungi incertae sedis</taxon>
        <taxon>Chytridiomycota</taxon>
        <taxon>Chytridiomycota incertae sedis</taxon>
        <taxon>Chytridiomycetes</taxon>
        <taxon>Chytridiales</taxon>
        <taxon>Chytriomycetaceae</taxon>
        <taxon>Chytriomyces</taxon>
    </lineage>
</organism>
<dbReference type="PIRSF" id="PIRSF016302">
    <property type="entry name" value="Man_a_manosd"/>
    <property type="match status" value="1"/>
</dbReference>
<name>A0A507E6R9_9FUNG</name>
<dbReference type="EMBL" id="QEAP01000729">
    <property type="protein sequence ID" value="TPX58818.1"/>
    <property type="molecule type" value="Genomic_DNA"/>
</dbReference>
<evidence type="ECO:0000256" key="6">
    <source>
        <dbReference type="ARBA" id="ARBA00023180"/>
    </source>
</evidence>